<keyword evidence="1" id="KW-0472">Membrane</keyword>
<keyword evidence="3" id="KW-1185">Reference proteome</keyword>
<accession>L2GT66</accession>
<dbReference type="GeneID" id="19879809"/>
<evidence type="ECO:0000313" key="3">
    <source>
        <dbReference type="Proteomes" id="UP000011081"/>
    </source>
</evidence>
<name>L2GT66_VAVCU</name>
<reference evidence="3" key="1">
    <citation type="submission" date="2011-03" db="EMBL/GenBank/DDBJ databases">
        <title>The genome sequence of Vavraia culicis strain floridensis.</title>
        <authorList>
            <consortium name="The Broad Institute Genome Sequencing Platform"/>
            <person name="Cuomo C."/>
            <person name="Becnel J."/>
            <person name="Sanscrainte N."/>
            <person name="Young S.K."/>
            <person name="Zeng Q."/>
            <person name="Gargeya S."/>
            <person name="Fitzgerald M."/>
            <person name="Haas B."/>
            <person name="Abouelleil A."/>
            <person name="Alvarado L."/>
            <person name="Arachchi H.M."/>
            <person name="Berlin A."/>
            <person name="Chapman S.B."/>
            <person name="Gearin G."/>
            <person name="Goldberg J."/>
            <person name="Griggs A."/>
            <person name="Gujja S."/>
            <person name="Hansen M."/>
            <person name="Heiman D."/>
            <person name="Howarth C."/>
            <person name="Larimer J."/>
            <person name="Lui A."/>
            <person name="MacDonald P.J.P."/>
            <person name="McCowen C."/>
            <person name="Montmayeur A."/>
            <person name="Murphy C."/>
            <person name="Neiman D."/>
            <person name="Pearson M."/>
            <person name="Priest M."/>
            <person name="Roberts A."/>
            <person name="Saif S."/>
            <person name="Shea T."/>
            <person name="Sisk P."/>
            <person name="Stolte C."/>
            <person name="Sykes S."/>
            <person name="Wortman J."/>
            <person name="Nusbaum C."/>
            <person name="Birren B."/>
        </authorList>
    </citation>
    <scope>NUCLEOTIDE SEQUENCE [LARGE SCALE GENOMIC DNA]</scope>
    <source>
        <strain evidence="3">floridensis</strain>
    </source>
</reference>
<keyword evidence="1" id="KW-1133">Transmembrane helix</keyword>
<dbReference type="VEuPathDB" id="MicrosporidiaDB:VCUG_01940"/>
<keyword evidence="1" id="KW-0812">Transmembrane</keyword>
<dbReference type="OMA" id="FTICRID"/>
<gene>
    <name evidence="2" type="ORF">VCUG_01940</name>
</gene>
<feature type="transmembrane region" description="Helical" evidence="1">
    <location>
        <begin position="7"/>
        <end position="31"/>
    </location>
</feature>
<dbReference type="InParanoid" id="L2GT66"/>
<evidence type="ECO:0000313" key="2">
    <source>
        <dbReference type="EMBL" id="ELA46562.1"/>
    </source>
</evidence>
<evidence type="ECO:0000256" key="1">
    <source>
        <dbReference type="SAM" id="Phobius"/>
    </source>
</evidence>
<dbReference type="Proteomes" id="UP000011081">
    <property type="component" value="Unassembled WGS sequence"/>
</dbReference>
<dbReference type="OrthoDB" id="10249733at2759"/>
<proteinExistence type="predicted"/>
<dbReference type="RefSeq" id="XP_008074954.1">
    <property type="nucleotide sequence ID" value="XM_008076763.1"/>
</dbReference>
<dbReference type="AlphaFoldDB" id="L2GT66"/>
<organism evidence="2 3">
    <name type="scientific">Vavraia culicis (isolate floridensis)</name>
    <name type="common">Microsporidian parasite</name>
    <dbReference type="NCBI Taxonomy" id="948595"/>
    <lineage>
        <taxon>Eukaryota</taxon>
        <taxon>Fungi</taxon>
        <taxon>Fungi incertae sedis</taxon>
        <taxon>Microsporidia</taxon>
        <taxon>Pleistophoridae</taxon>
        <taxon>Vavraia</taxon>
    </lineage>
</organism>
<sequence>MKRTTKTFCIASTASALVLIMLTISALYVLLGAANRAYTDLAEVVYANALDLPRDEFMDGTIGSCFCSLASVKLNDEDNVSYPMYEFDALESKDELRNLSANTNDKSYYKKFLRAFVKDYRKVAECRIFHSDIQRQKILPKQTLLVRIASKIFRNFTICRIDRMIDFILQDVPDNTKQFNLFIMHYDESDRFRLFKILVDSEKESLELAKTMRLELDEHEAFVVCSDMIVKLIASHKQRGNER</sequence>
<dbReference type="HOGENOM" id="CLU_1058406_0_0_1"/>
<dbReference type="EMBL" id="GL877440">
    <property type="protein sequence ID" value="ELA46562.1"/>
    <property type="molecule type" value="Genomic_DNA"/>
</dbReference>
<protein>
    <submittedName>
        <fullName evidence="2">Uncharacterized protein</fullName>
    </submittedName>
</protein>